<keyword evidence="5" id="KW-1185">Reference proteome</keyword>
<dbReference type="Proteomes" id="UP000190896">
    <property type="component" value="Unassembled WGS sequence"/>
</dbReference>
<dbReference type="EMBL" id="MPRJ01000005">
    <property type="protein sequence ID" value="OOZ37659.1"/>
    <property type="molecule type" value="Genomic_DNA"/>
</dbReference>
<feature type="domain" description="DUF4124" evidence="3">
    <location>
        <begin position="9"/>
        <end position="49"/>
    </location>
</feature>
<dbReference type="Pfam" id="PF13511">
    <property type="entry name" value="DUF4124"/>
    <property type="match status" value="1"/>
</dbReference>
<dbReference type="InterPro" id="IPR002109">
    <property type="entry name" value="Glutaredoxin"/>
</dbReference>
<dbReference type="InterPro" id="IPR025392">
    <property type="entry name" value="DUF4124"/>
</dbReference>
<dbReference type="AlphaFoldDB" id="A0A1T2KXS8"/>
<dbReference type="OrthoDB" id="8991911at2"/>
<dbReference type="PANTHER" id="PTHR34386:SF1">
    <property type="entry name" value="GLUTAREDOXIN-LIKE PROTEIN NRDH"/>
    <property type="match status" value="1"/>
</dbReference>
<keyword evidence="1" id="KW-0732">Signal</keyword>
<comment type="caution">
    <text evidence="4">The sequence shown here is derived from an EMBL/GenBank/DDBJ whole genome shotgun (WGS) entry which is preliminary data.</text>
</comment>
<protein>
    <submittedName>
        <fullName evidence="4">Uncharacterized protein</fullName>
    </submittedName>
</protein>
<dbReference type="CDD" id="cd02976">
    <property type="entry name" value="NrdH"/>
    <property type="match status" value="1"/>
</dbReference>
<evidence type="ECO:0000313" key="5">
    <source>
        <dbReference type="Proteomes" id="UP000190896"/>
    </source>
</evidence>
<dbReference type="Gene3D" id="3.40.30.10">
    <property type="entry name" value="Glutaredoxin"/>
    <property type="match status" value="1"/>
</dbReference>
<dbReference type="GO" id="GO:0009055">
    <property type="term" value="F:electron transfer activity"/>
    <property type="evidence" value="ECO:0007669"/>
    <property type="project" value="TreeGrafter"/>
</dbReference>
<dbReference type="Pfam" id="PF00462">
    <property type="entry name" value="Glutaredoxin"/>
    <property type="match status" value="1"/>
</dbReference>
<name>A0A1T2KXS8_9GAMM</name>
<sequence>MKGALGFGFLLLLASSSATAEIYKWVDEHGKIHFGDRPSRQLDVEEVELRLNTFSGYQVTDRDDDIATGGKVVIYSTTWCGVCDRAKDYFKANNIPFTECDVEKSETGTRDFKRMNGRSVPIILAGSKRMDGFSSEARFKSIYR</sequence>
<feature type="chain" id="PRO_5012594421" evidence="1">
    <location>
        <begin position="21"/>
        <end position="144"/>
    </location>
</feature>
<evidence type="ECO:0000259" key="2">
    <source>
        <dbReference type="Pfam" id="PF00462"/>
    </source>
</evidence>
<gene>
    <name evidence="4" type="ORF">BOW51_01355</name>
</gene>
<dbReference type="PANTHER" id="PTHR34386">
    <property type="entry name" value="GLUTAREDOXIN"/>
    <property type="match status" value="1"/>
</dbReference>
<feature type="signal peptide" evidence="1">
    <location>
        <begin position="1"/>
        <end position="20"/>
    </location>
</feature>
<feature type="domain" description="Glutaredoxin" evidence="2">
    <location>
        <begin position="72"/>
        <end position="127"/>
    </location>
</feature>
<dbReference type="GO" id="GO:0045454">
    <property type="term" value="P:cell redox homeostasis"/>
    <property type="evidence" value="ECO:0007669"/>
    <property type="project" value="TreeGrafter"/>
</dbReference>
<proteinExistence type="predicted"/>
<reference evidence="4 5" key="1">
    <citation type="submission" date="2016-11" db="EMBL/GenBank/DDBJ databases">
        <title>Mixed transmission modes and dynamic genome evolution in an obligate animal-bacterial symbiosis.</title>
        <authorList>
            <person name="Russell S.L."/>
            <person name="Corbett-Detig R.B."/>
            <person name="Cavanaugh C.M."/>
        </authorList>
    </citation>
    <scope>NUCLEOTIDE SEQUENCE [LARGE SCALE GENOMIC DNA]</scope>
    <source>
        <strain evidence="4">Se-Cadez</strain>
    </source>
</reference>
<accession>A0A1T2KXS8</accession>
<dbReference type="InterPro" id="IPR036249">
    <property type="entry name" value="Thioredoxin-like_sf"/>
</dbReference>
<dbReference type="PROSITE" id="PS51354">
    <property type="entry name" value="GLUTAREDOXIN_2"/>
    <property type="match status" value="1"/>
</dbReference>
<dbReference type="SUPFAM" id="SSF52833">
    <property type="entry name" value="Thioredoxin-like"/>
    <property type="match status" value="1"/>
</dbReference>
<evidence type="ECO:0000259" key="3">
    <source>
        <dbReference type="Pfam" id="PF13511"/>
    </source>
</evidence>
<dbReference type="RefSeq" id="WP_078485732.1">
    <property type="nucleotide sequence ID" value="NZ_MPRJ01000005.1"/>
</dbReference>
<dbReference type="InterPro" id="IPR051548">
    <property type="entry name" value="Grx-like_ET"/>
</dbReference>
<organism evidence="4 5">
    <name type="scientific">Solemya velesiana gill symbiont</name>
    <dbReference type="NCBI Taxonomy" id="1918948"/>
    <lineage>
        <taxon>Bacteria</taxon>
        <taxon>Pseudomonadati</taxon>
        <taxon>Pseudomonadota</taxon>
        <taxon>Gammaproteobacteria</taxon>
        <taxon>sulfur-oxidizing symbionts</taxon>
    </lineage>
</organism>
<evidence type="ECO:0000256" key="1">
    <source>
        <dbReference type="SAM" id="SignalP"/>
    </source>
</evidence>
<evidence type="ECO:0000313" key="4">
    <source>
        <dbReference type="EMBL" id="OOZ37659.1"/>
    </source>
</evidence>